<keyword evidence="6 18" id="KW-0732">Signal</keyword>
<dbReference type="Proteomes" id="UP001178508">
    <property type="component" value="Chromosome 11"/>
</dbReference>
<keyword evidence="17" id="KW-0472">Membrane</keyword>
<evidence type="ECO:0000256" key="9">
    <source>
        <dbReference type="ARBA" id="ARBA00023139"/>
    </source>
</evidence>
<keyword evidence="11" id="KW-0325">Glycoprotein</keyword>
<comment type="caution">
    <text evidence="16">Lacks conserved residue(s) required for the propagation of feature annotation.</text>
</comment>
<dbReference type="PROSITE" id="PS50050">
    <property type="entry name" value="TNFR_NGFR_2"/>
    <property type="match status" value="2"/>
</dbReference>
<dbReference type="SUPFAM" id="SSF57586">
    <property type="entry name" value="TNF receptor-like"/>
    <property type="match status" value="2"/>
</dbReference>
<evidence type="ECO:0000256" key="16">
    <source>
        <dbReference type="PROSITE-ProRule" id="PRU00206"/>
    </source>
</evidence>
<evidence type="ECO:0000256" key="17">
    <source>
        <dbReference type="SAM" id="Phobius"/>
    </source>
</evidence>
<organism evidence="21 22">
    <name type="scientific">Xyrichtys novacula</name>
    <name type="common">Pearly razorfish</name>
    <name type="synonym">Hemipteronotus novacula</name>
    <dbReference type="NCBI Taxonomy" id="13765"/>
    <lineage>
        <taxon>Eukaryota</taxon>
        <taxon>Metazoa</taxon>
        <taxon>Chordata</taxon>
        <taxon>Craniata</taxon>
        <taxon>Vertebrata</taxon>
        <taxon>Euteleostomi</taxon>
        <taxon>Actinopterygii</taxon>
        <taxon>Neopterygii</taxon>
        <taxon>Teleostei</taxon>
        <taxon>Neoteleostei</taxon>
        <taxon>Acanthomorphata</taxon>
        <taxon>Eupercaria</taxon>
        <taxon>Labriformes</taxon>
        <taxon>Labridae</taxon>
        <taxon>Xyrichtys</taxon>
    </lineage>
</organism>
<keyword evidence="22" id="KW-1185">Reference proteome</keyword>
<dbReference type="GO" id="GO:0097527">
    <property type="term" value="P:necroptotic signaling pathway"/>
    <property type="evidence" value="ECO:0007669"/>
    <property type="project" value="TreeGrafter"/>
</dbReference>
<dbReference type="PRINTS" id="PR01680">
    <property type="entry name" value="TNFACTORR6"/>
</dbReference>
<feature type="domain" description="TNFR-Cys" evidence="20">
    <location>
        <begin position="109"/>
        <end position="149"/>
    </location>
</feature>
<dbReference type="SMART" id="SM00208">
    <property type="entry name" value="TNFR"/>
    <property type="match status" value="3"/>
</dbReference>
<keyword evidence="9" id="KW-0564">Palmitate</keyword>
<dbReference type="PANTHER" id="PTHR46874:SF1">
    <property type="entry name" value="TUMOR NECROSIS FACTOR RECEPTOR SUPERFAMILY MEMBER 6"/>
    <property type="match status" value="1"/>
</dbReference>
<feature type="signal peptide" evidence="18">
    <location>
        <begin position="1"/>
        <end position="27"/>
    </location>
</feature>
<dbReference type="InterPro" id="IPR008063">
    <property type="entry name" value="Fas_rcpt"/>
</dbReference>
<evidence type="ECO:0000256" key="10">
    <source>
        <dbReference type="ARBA" id="ARBA00023157"/>
    </source>
</evidence>
<evidence type="ECO:0000256" key="7">
    <source>
        <dbReference type="ARBA" id="ARBA00022737"/>
    </source>
</evidence>
<feature type="repeat" description="TNFR-Cys" evidence="16">
    <location>
        <begin position="65"/>
        <end position="108"/>
    </location>
</feature>
<dbReference type="EMBL" id="OY660874">
    <property type="protein sequence ID" value="CAJ1067279.1"/>
    <property type="molecule type" value="Genomic_DNA"/>
</dbReference>
<gene>
    <name evidence="21" type="ORF">XNOV1_A043148</name>
</gene>
<comment type="subcellular location">
    <subcellularLocation>
        <location evidence="1">Cell membrane</location>
        <topology evidence="1">Single-pass type I membrane protein</topology>
    </subcellularLocation>
    <subcellularLocation>
        <location evidence="2">Membrane raft</location>
    </subcellularLocation>
</comment>
<dbReference type="Gene3D" id="1.10.533.10">
    <property type="entry name" value="Death Domain, Fas"/>
    <property type="match status" value="1"/>
</dbReference>
<dbReference type="GO" id="GO:0005031">
    <property type="term" value="F:tumor necrosis factor receptor activity"/>
    <property type="evidence" value="ECO:0007669"/>
    <property type="project" value="TreeGrafter"/>
</dbReference>
<dbReference type="GO" id="GO:0097049">
    <property type="term" value="P:motor neuron apoptotic process"/>
    <property type="evidence" value="ECO:0007669"/>
    <property type="project" value="TreeGrafter"/>
</dbReference>
<evidence type="ECO:0000256" key="18">
    <source>
        <dbReference type="SAM" id="SignalP"/>
    </source>
</evidence>
<evidence type="ECO:0000313" key="22">
    <source>
        <dbReference type="Proteomes" id="UP001178508"/>
    </source>
</evidence>
<keyword evidence="7" id="KW-0677">Repeat</keyword>
<evidence type="ECO:0000256" key="4">
    <source>
        <dbReference type="ARBA" id="ARBA00022475"/>
    </source>
</evidence>
<feature type="disulfide bond" evidence="16">
    <location>
        <begin position="66"/>
        <end position="81"/>
    </location>
</feature>
<dbReference type="Pfam" id="PF00531">
    <property type="entry name" value="Death"/>
    <property type="match status" value="1"/>
</dbReference>
<evidence type="ECO:0000256" key="12">
    <source>
        <dbReference type="ARBA" id="ARBA00023288"/>
    </source>
</evidence>
<keyword evidence="17" id="KW-0812">Transmembrane</keyword>
<feature type="repeat" description="TNFR-Cys" evidence="16">
    <location>
        <begin position="109"/>
        <end position="149"/>
    </location>
</feature>
<keyword evidence="5" id="KW-0053">Apoptosis</keyword>
<keyword evidence="10 16" id="KW-1015">Disulfide bond</keyword>
<feature type="domain" description="Death" evidence="19">
    <location>
        <begin position="226"/>
        <end position="295"/>
    </location>
</feature>
<sequence>MAVKTNKSWFIIFVLFFILMSISFARSQCVDGTYKHAGRDCCRCGAGSKVVEHCTENLKHGKCEPCEDGRFNSHPTGETKCEDCTFCTHPNENLEVDEPCTAARDAKCRCQPDHYCVSGTESCLLCHPCKKCGAEGIKWKCAGNNNTVCNEIKDKSQGGVIAGIIFAVIFVIAVCAGIAWFLWKKRQPSTGEPGNGNGEDEELQRLKGVDIQRLIPALALEIGWKDMKRVAMRSGVPDARIDACKQDNLGDTEEQTLQLLKVWVEHVGAKAPERLVEILRQSGKKAKAEKVTKILKTSSKTCLNVFVS</sequence>
<keyword evidence="17" id="KW-1133">Transmembrane helix</keyword>
<dbReference type="GO" id="GO:0006955">
    <property type="term" value="P:immune response"/>
    <property type="evidence" value="ECO:0007669"/>
    <property type="project" value="InterPro"/>
</dbReference>
<dbReference type="SUPFAM" id="SSF47986">
    <property type="entry name" value="DEATH domain"/>
    <property type="match status" value="1"/>
</dbReference>
<dbReference type="GO" id="GO:0045121">
    <property type="term" value="C:membrane raft"/>
    <property type="evidence" value="ECO:0007669"/>
    <property type="project" value="UniProtKB-SubCell"/>
</dbReference>
<reference evidence="21" key="1">
    <citation type="submission" date="2023-08" db="EMBL/GenBank/DDBJ databases">
        <authorList>
            <person name="Alioto T."/>
            <person name="Alioto T."/>
            <person name="Gomez Garrido J."/>
        </authorList>
    </citation>
    <scope>NUCLEOTIDE SEQUENCE</scope>
</reference>
<keyword evidence="12" id="KW-0449">Lipoprotein</keyword>
<evidence type="ECO:0000256" key="13">
    <source>
        <dbReference type="ARBA" id="ARBA00030181"/>
    </source>
</evidence>
<evidence type="ECO:0000256" key="5">
    <source>
        <dbReference type="ARBA" id="ARBA00022703"/>
    </source>
</evidence>
<evidence type="ECO:0000256" key="14">
    <source>
        <dbReference type="ARBA" id="ARBA00032338"/>
    </source>
</evidence>
<dbReference type="GO" id="GO:0097192">
    <property type="term" value="P:extrinsic apoptotic signaling pathway in absence of ligand"/>
    <property type="evidence" value="ECO:0007669"/>
    <property type="project" value="TreeGrafter"/>
</dbReference>
<evidence type="ECO:0000259" key="20">
    <source>
        <dbReference type="PROSITE" id="PS50050"/>
    </source>
</evidence>
<accession>A0AAV1G2K3</accession>
<keyword evidence="8" id="KW-0112">Calmodulin-binding</keyword>
<dbReference type="InterPro" id="IPR000488">
    <property type="entry name" value="Death_dom"/>
</dbReference>
<evidence type="ECO:0000256" key="15">
    <source>
        <dbReference type="ARBA" id="ARBA00032502"/>
    </source>
</evidence>
<evidence type="ECO:0000259" key="19">
    <source>
        <dbReference type="PROSITE" id="PS50017"/>
    </source>
</evidence>
<feature type="chain" id="PRO_5043695960" description="Tumor necrosis factor receptor superfamily member 6" evidence="18">
    <location>
        <begin position="28"/>
        <end position="308"/>
    </location>
</feature>
<dbReference type="GO" id="GO:0005516">
    <property type="term" value="F:calmodulin binding"/>
    <property type="evidence" value="ECO:0007669"/>
    <property type="project" value="UniProtKB-KW"/>
</dbReference>
<feature type="transmembrane region" description="Helical" evidence="17">
    <location>
        <begin position="160"/>
        <end position="183"/>
    </location>
</feature>
<dbReference type="GO" id="GO:0009897">
    <property type="term" value="C:external side of plasma membrane"/>
    <property type="evidence" value="ECO:0007669"/>
    <property type="project" value="TreeGrafter"/>
</dbReference>
<keyword evidence="4" id="KW-1003">Cell membrane</keyword>
<dbReference type="GO" id="GO:0032872">
    <property type="term" value="P:regulation of stress-activated MAPK cascade"/>
    <property type="evidence" value="ECO:0007669"/>
    <property type="project" value="TreeGrafter"/>
</dbReference>
<dbReference type="InterPro" id="IPR011029">
    <property type="entry name" value="DEATH-like_dom_sf"/>
</dbReference>
<evidence type="ECO:0000256" key="2">
    <source>
        <dbReference type="ARBA" id="ARBA00004285"/>
    </source>
</evidence>
<dbReference type="GO" id="GO:0043066">
    <property type="term" value="P:negative regulation of apoptotic process"/>
    <property type="evidence" value="ECO:0007669"/>
    <property type="project" value="TreeGrafter"/>
</dbReference>
<evidence type="ECO:0000256" key="3">
    <source>
        <dbReference type="ARBA" id="ARBA00015761"/>
    </source>
</evidence>
<evidence type="ECO:0000256" key="1">
    <source>
        <dbReference type="ARBA" id="ARBA00004251"/>
    </source>
</evidence>
<evidence type="ECO:0000256" key="11">
    <source>
        <dbReference type="ARBA" id="ARBA00023180"/>
    </source>
</evidence>
<dbReference type="Pfam" id="PF00020">
    <property type="entry name" value="TNFR_c6"/>
    <property type="match status" value="1"/>
</dbReference>
<evidence type="ECO:0000256" key="6">
    <source>
        <dbReference type="ARBA" id="ARBA00022729"/>
    </source>
</evidence>
<name>A0AAV1G2K3_XYRNO</name>
<feature type="domain" description="TNFR-Cys" evidence="20">
    <location>
        <begin position="65"/>
        <end position="108"/>
    </location>
</feature>
<dbReference type="SMART" id="SM00005">
    <property type="entry name" value="DEATH"/>
    <property type="match status" value="1"/>
</dbReference>
<dbReference type="GO" id="GO:0031265">
    <property type="term" value="C:CD95 death-inducing signaling complex"/>
    <property type="evidence" value="ECO:0007669"/>
    <property type="project" value="TreeGrafter"/>
</dbReference>
<dbReference type="PANTHER" id="PTHR46874">
    <property type="entry name" value="TUMOR NECROSIS FACTOR RECEPTOR SUPERFAMILY MEMBER 6"/>
    <property type="match status" value="1"/>
</dbReference>
<keyword evidence="21" id="KW-0675">Receptor</keyword>
<evidence type="ECO:0000256" key="8">
    <source>
        <dbReference type="ARBA" id="ARBA00022860"/>
    </source>
</evidence>
<protein>
    <recommendedName>
        <fullName evidence="3">Tumor necrosis factor receptor superfamily member 6</fullName>
    </recommendedName>
    <alternativeName>
        <fullName evidence="14">Apo-1 antigen</fullName>
    </alternativeName>
    <alternativeName>
        <fullName evidence="15">Apoptosis-mediating surface antigen FAS</fullName>
    </alternativeName>
    <alternativeName>
        <fullName evidence="13">FASLG receptor</fullName>
    </alternativeName>
</protein>
<dbReference type="AlphaFoldDB" id="A0AAV1G2K3"/>
<dbReference type="GO" id="GO:0006924">
    <property type="term" value="P:activation-induced cell death of T cells"/>
    <property type="evidence" value="ECO:0007669"/>
    <property type="project" value="TreeGrafter"/>
</dbReference>
<dbReference type="Gene3D" id="2.10.50.10">
    <property type="entry name" value="Tumor Necrosis Factor Receptor, subunit A, domain 2"/>
    <property type="match status" value="2"/>
</dbReference>
<dbReference type="PROSITE" id="PS50017">
    <property type="entry name" value="DEATH_DOMAIN"/>
    <property type="match status" value="1"/>
</dbReference>
<dbReference type="InterPro" id="IPR001368">
    <property type="entry name" value="TNFR/NGFR_Cys_rich_reg"/>
</dbReference>
<proteinExistence type="predicted"/>
<evidence type="ECO:0000313" key="21">
    <source>
        <dbReference type="EMBL" id="CAJ1067279.1"/>
    </source>
</evidence>